<comment type="caution">
    <text evidence="2">The sequence shown here is derived from an EMBL/GenBank/DDBJ whole genome shotgun (WGS) entry which is preliminary data.</text>
</comment>
<keyword evidence="3" id="KW-1185">Reference proteome</keyword>
<accession>A0A8H6M6V9</accession>
<sequence length="326" mass="37659">MFSHQLAPLFRPTLCVARSAARRLPAHRALSSTSRLLSATNITEADIDNDDDNFDFSDSNETETFQQFLDEVAWRYRNAEPQNWLGNTPFPMNPSFRPPPPISDSQREAMYREFMSDPEGNSVRVLSQRYNLSIKRVDAILRLKGMERDWRQGKQLQTGFQAGMERLLGATTHRATNMQRDDPRFDVHEADILEQDENRDASRQRYQRLYWESVAENGAEPIVPGSLEHAHEKALQYAKRTEEFKAHPELMPRVPDTEFMTRPSSKIIRLEREGRPSLEFVDVGSKFMDINDRIRRIAASGRRAKHRQTVKVAKKQFSRSSGSFSS</sequence>
<gene>
    <name evidence="2" type="ORF">DFP72DRAFT_1010044</name>
</gene>
<dbReference type="InterPro" id="IPR021036">
    <property type="entry name" value="Ribosomal_mS45"/>
</dbReference>
<dbReference type="Proteomes" id="UP000521943">
    <property type="component" value="Unassembled WGS sequence"/>
</dbReference>
<dbReference type="EMBL" id="JACGCI010000035">
    <property type="protein sequence ID" value="KAF6754341.1"/>
    <property type="molecule type" value="Genomic_DNA"/>
</dbReference>
<evidence type="ECO:0000313" key="3">
    <source>
        <dbReference type="Proteomes" id="UP000521943"/>
    </source>
</evidence>
<evidence type="ECO:0000313" key="2">
    <source>
        <dbReference type="EMBL" id="KAF6754341.1"/>
    </source>
</evidence>
<dbReference type="GO" id="GO:0003735">
    <property type="term" value="F:structural constituent of ribosome"/>
    <property type="evidence" value="ECO:0007669"/>
    <property type="project" value="TreeGrafter"/>
</dbReference>
<dbReference type="GO" id="GO:0005763">
    <property type="term" value="C:mitochondrial small ribosomal subunit"/>
    <property type="evidence" value="ECO:0007669"/>
    <property type="project" value="TreeGrafter"/>
</dbReference>
<dbReference type="GO" id="GO:0032543">
    <property type="term" value="P:mitochondrial translation"/>
    <property type="evidence" value="ECO:0007669"/>
    <property type="project" value="TreeGrafter"/>
</dbReference>
<dbReference type="OrthoDB" id="10052321at2759"/>
<reference evidence="2 3" key="1">
    <citation type="submission" date="2020-07" db="EMBL/GenBank/DDBJ databases">
        <title>Comparative genomics of pyrophilous fungi reveals a link between fire events and developmental genes.</title>
        <authorList>
            <consortium name="DOE Joint Genome Institute"/>
            <person name="Steindorff A.S."/>
            <person name="Carver A."/>
            <person name="Calhoun S."/>
            <person name="Stillman K."/>
            <person name="Liu H."/>
            <person name="Lipzen A."/>
            <person name="Pangilinan J."/>
            <person name="Labutti K."/>
            <person name="Bruns T.D."/>
            <person name="Grigoriev I.V."/>
        </authorList>
    </citation>
    <scope>NUCLEOTIDE SEQUENCE [LARGE SCALE GENOMIC DNA]</scope>
    <source>
        <strain evidence="2 3">CBS 144469</strain>
    </source>
</reference>
<organism evidence="2 3">
    <name type="scientific">Ephemerocybe angulata</name>
    <dbReference type="NCBI Taxonomy" id="980116"/>
    <lineage>
        <taxon>Eukaryota</taxon>
        <taxon>Fungi</taxon>
        <taxon>Dikarya</taxon>
        <taxon>Basidiomycota</taxon>
        <taxon>Agaricomycotina</taxon>
        <taxon>Agaricomycetes</taxon>
        <taxon>Agaricomycetidae</taxon>
        <taxon>Agaricales</taxon>
        <taxon>Agaricineae</taxon>
        <taxon>Psathyrellaceae</taxon>
        <taxon>Ephemerocybe</taxon>
    </lineage>
</organism>
<dbReference type="PANTHER" id="PTHR28158:SF1">
    <property type="entry name" value="SMALL RIBOSOMAL SUBUNIT PROTEIN MS45"/>
    <property type="match status" value="1"/>
</dbReference>
<dbReference type="PANTHER" id="PTHR28158">
    <property type="entry name" value="37S RIBOSOMAL PROTEIN S35, MITOCHONDRIAL"/>
    <property type="match status" value="1"/>
</dbReference>
<evidence type="ECO:0000256" key="1">
    <source>
        <dbReference type="SAM" id="MobiDB-lite"/>
    </source>
</evidence>
<dbReference type="AlphaFoldDB" id="A0A8H6M6V9"/>
<feature type="compositionally biased region" description="Basic residues" evidence="1">
    <location>
        <begin position="305"/>
        <end position="317"/>
    </location>
</feature>
<feature type="region of interest" description="Disordered" evidence="1">
    <location>
        <begin position="305"/>
        <end position="326"/>
    </location>
</feature>
<name>A0A8H6M6V9_9AGAR</name>
<dbReference type="Pfam" id="PF12298">
    <property type="entry name" value="Bot1p"/>
    <property type="match status" value="1"/>
</dbReference>
<proteinExistence type="predicted"/>
<protein>
    <submittedName>
        <fullName evidence="2">Eukaryotic mitochondrial regulator protein-domain-containing protein</fullName>
    </submittedName>
</protein>